<evidence type="ECO:0000313" key="3">
    <source>
        <dbReference type="Proteomes" id="UP001199070"/>
    </source>
</evidence>
<evidence type="ECO:0000256" key="1">
    <source>
        <dbReference type="SAM" id="SignalP"/>
    </source>
</evidence>
<comment type="caution">
    <text evidence="2">The sequence shown here is derived from an EMBL/GenBank/DDBJ whole genome shotgun (WGS) entry which is preliminary data.</text>
</comment>
<dbReference type="Proteomes" id="UP001199070">
    <property type="component" value="Unassembled WGS sequence"/>
</dbReference>
<feature type="signal peptide" evidence="1">
    <location>
        <begin position="1"/>
        <end position="25"/>
    </location>
</feature>
<keyword evidence="1" id="KW-0732">Signal</keyword>
<dbReference type="AlphaFoldDB" id="A0AAW4TT58"/>
<dbReference type="RefSeq" id="WP_226136171.1">
    <property type="nucleotide sequence ID" value="NZ_JAIZTC010000013.1"/>
</dbReference>
<name>A0AAW4TT58_9BURK</name>
<dbReference type="PROSITE" id="PS51257">
    <property type="entry name" value="PROKAR_LIPOPROTEIN"/>
    <property type="match status" value="1"/>
</dbReference>
<reference evidence="2" key="1">
    <citation type="submission" date="2023-08" db="EMBL/GenBank/DDBJ databases">
        <title>A collection of bacterial strains from the Burkholderia cepacia Research Laboratory and Repository.</title>
        <authorList>
            <person name="Lipuma J."/>
            <person name="Spilker T."/>
        </authorList>
    </citation>
    <scope>NUCLEOTIDE SEQUENCE</scope>
    <source>
        <strain evidence="2">AU0862</strain>
    </source>
</reference>
<accession>A0AAW4TT58</accession>
<proteinExistence type="predicted"/>
<evidence type="ECO:0008006" key="4">
    <source>
        <dbReference type="Google" id="ProtNLM"/>
    </source>
</evidence>
<feature type="chain" id="PRO_5043554409" description="Lipoprotein" evidence="1">
    <location>
        <begin position="26"/>
        <end position="573"/>
    </location>
</feature>
<organism evidence="2 3">
    <name type="scientific">Burkholderia cenocepacia</name>
    <dbReference type="NCBI Taxonomy" id="95486"/>
    <lineage>
        <taxon>Bacteria</taxon>
        <taxon>Pseudomonadati</taxon>
        <taxon>Pseudomonadota</taxon>
        <taxon>Betaproteobacteria</taxon>
        <taxon>Burkholderiales</taxon>
        <taxon>Burkholderiaceae</taxon>
        <taxon>Burkholderia</taxon>
        <taxon>Burkholderia cepacia complex</taxon>
    </lineage>
</organism>
<gene>
    <name evidence="2" type="ORF">LGN22_32190</name>
</gene>
<evidence type="ECO:0000313" key="2">
    <source>
        <dbReference type="EMBL" id="MCA8383580.1"/>
    </source>
</evidence>
<sequence length="573" mass="60731">MKNERSTILCTRVLGVGLLTSAALAGCGGDASPNVQASAFPTCSSTAHVPSVDGYPVYRVQPGNVDKCSIAAHYDAGYAIVADGDVDIWGPTDDMPVFKVDSGVAAMEPSGTDGIISTVPVASSIPVATKSEQSSGFILAKSAVDGAPVECQIQDGTTDGNGIDRCLDPVRASQARQRLTKSAVQSAMVRATVDSPAGIAGNANPDPSAWTLLGNSSQEVSLESYTDNWWQSDQKAGSAKLQFSLYRLNSSTQNDYYLVKANWETTPQPRINKTHPTRKDACVKGDYCGYYNNLHDMAFSLSVIRGGVVIPGNVDNYMPKTVERNTTVTQKMGGSLSFGDKGITASVSGEIATSYTYSAQNLISSSEHGIAEFISSHATSASDIWKTDPTTVGTAGTVAWVLFSVPEGDPAVEESVQIKVSKFEGNFGLRADNDLISRTYLYDYKLAKPYTVSYSTPAFGVKVLNDDGTTRPVPAGRNNAIRLKAGESTELQISAGDYSTPIRLAWQVTNLPDWLVASVEKGSVNSGNGRVTVTVRPNATPGVLGYVMINTSPRAAAASMRNQDIAIPIQVVQ</sequence>
<protein>
    <recommendedName>
        <fullName evidence="4">Lipoprotein</fullName>
    </recommendedName>
</protein>
<dbReference type="EMBL" id="JAIZTC010000013">
    <property type="protein sequence ID" value="MCA8383580.1"/>
    <property type="molecule type" value="Genomic_DNA"/>
</dbReference>